<keyword evidence="10" id="KW-1185">Reference proteome</keyword>
<dbReference type="CTD" id="7431"/>
<keyword evidence="2 5" id="KW-0403">Intermediate filament</keyword>
<dbReference type="Gene3D" id="1.20.5.170">
    <property type="match status" value="1"/>
</dbReference>
<evidence type="ECO:0000256" key="4">
    <source>
        <dbReference type="ARBA" id="ARBA00061646"/>
    </source>
</evidence>
<dbReference type="KEGG" id="oki:109909988"/>
<proteinExistence type="inferred from homology"/>
<dbReference type="SUPFAM" id="SSF64593">
    <property type="entry name" value="Intermediate filament protein, coiled coil region"/>
    <property type="match status" value="2"/>
</dbReference>
<dbReference type="Pfam" id="PF00038">
    <property type="entry name" value="Filament"/>
    <property type="match status" value="1"/>
</dbReference>
<organism evidence="9 10">
    <name type="scientific">Oncorhynchus kisutch</name>
    <name type="common">Coho salmon</name>
    <name type="synonym">Salmo kisutch</name>
    <dbReference type="NCBI Taxonomy" id="8019"/>
    <lineage>
        <taxon>Eukaryota</taxon>
        <taxon>Metazoa</taxon>
        <taxon>Chordata</taxon>
        <taxon>Craniata</taxon>
        <taxon>Vertebrata</taxon>
        <taxon>Euteleostomi</taxon>
        <taxon>Actinopterygii</taxon>
        <taxon>Neopterygii</taxon>
        <taxon>Teleostei</taxon>
        <taxon>Protacanthopterygii</taxon>
        <taxon>Salmoniformes</taxon>
        <taxon>Salmonidae</taxon>
        <taxon>Salmoninae</taxon>
        <taxon>Oncorhynchus</taxon>
    </lineage>
</organism>
<dbReference type="PROSITE" id="PS51842">
    <property type="entry name" value="IF_ROD_2"/>
    <property type="match status" value="1"/>
</dbReference>
<dbReference type="PROSITE" id="PS00226">
    <property type="entry name" value="IF_ROD_1"/>
    <property type="match status" value="1"/>
</dbReference>
<dbReference type="FunFam" id="1.20.5.500:FF:000001">
    <property type="entry name" value="Type II keratin 23"/>
    <property type="match status" value="1"/>
</dbReference>
<dbReference type="GO" id="GO:0005882">
    <property type="term" value="C:intermediate filament"/>
    <property type="evidence" value="ECO:0007669"/>
    <property type="project" value="UniProtKB-KW"/>
</dbReference>
<reference evidence="9" key="1">
    <citation type="submission" date="2025-08" db="UniProtKB">
        <authorList>
            <consortium name="Ensembl"/>
        </authorList>
    </citation>
    <scope>IDENTIFICATION</scope>
</reference>
<reference evidence="9" key="2">
    <citation type="submission" date="2025-09" db="UniProtKB">
        <authorList>
            <consortium name="Ensembl"/>
        </authorList>
    </citation>
    <scope>IDENTIFICATION</scope>
</reference>
<feature type="coiled-coil region" evidence="6">
    <location>
        <begin position="295"/>
        <end position="386"/>
    </location>
</feature>
<dbReference type="GO" id="GO:0045109">
    <property type="term" value="P:intermediate filament organization"/>
    <property type="evidence" value="ECO:0007669"/>
    <property type="project" value="TreeGrafter"/>
</dbReference>
<feature type="compositionally biased region" description="Low complexity" evidence="7">
    <location>
        <begin position="1"/>
        <end position="14"/>
    </location>
</feature>
<dbReference type="GO" id="GO:0005886">
    <property type="term" value="C:plasma membrane"/>
    <property type="evidence" value="ECO:0007669"/>
    <property type="project" value="TreeGrafter"/>
</dbReference>
<evidence type="ECO:0000256" key="5">
    <source>
        <dbReference type="RuleBase" id="RU000685"/>
    </source>
</evidence>
<feature type="domain" description="IF rod" evidence="8">
    <location>
        <begin position="100"/>
        <end position="408"/>
    </location>
</feature>
<sequence length="462" mass="53458">MNRTTNRQTTSSSSYKRMFGGEGRPSVGMARSTLSSRQYSSPVRSSRMSYSVSSAPPSIYASKNVRLRSSAPMPRLSSDTVDFALSDAINSEFKANRTNEKAEMQHLNDRFASYIDKVRFLEQQNKILLAELEQLKGKGASRIGDLYEDEMRDLRRQVDQLTNEKAHVEVDRDNMGEDIERLREKLQDEMIQKEEAEHNLQSFRQDVDNASLARLDLERKVESLQEEIIFLRKLHDEEVAELQAQIQDQHVQIDMDVAKPDLTAALRDVRVQYETLASRNLQDSEDWYKSKFADLSEAANRNTDAIRQAKQEANEYRRQVQALTCEVDSLKGTNESMERQMRELEESFGCEANNFQDTISRLEDDIRNMKDEMARHLREYQDLLNVKMALDIEIATYRKLLEGEESRITTPMPNFSSFNLRESMLEARPMIDNMSKKVVIKTIETRDGHVINESTQNHDDLE</sequence>
<gene>
    <name evidence="9" type="primary">VIM</name>
    <name evidence="9" type="synonym">vim</name>
</gene>
<evidence type="ECO:0000313" key="9">
    <source>
        <dbReference type="Ensembl" id="ENSOKIP00005083438.1"/>
    </source>
</evidence>
<dbReference type="AlphaFoldDB" id="A0A8C7J638"/>
<dbReference type="InterPro" id="IPR050405">
    <property type="entry name" value="Intermediate_filament"/>
</dbReference>
<dbReference type="InterPro" id="IPR039008">
    <property type="entry name" value="IF_rod_dom"/>
</dbReference>
<dbReference type="Pfam" id="PF04732">
    <property type="entry name" value="Filament_head"/>
    <property type="match status" value="1"/>
</dbReference>
<name>A0A8C7J638_ONCKI</name>
<dbReference type="InterPro" id="IPR018039">
    <property type="entry name" value="IF_conserved"/>
</dbReference>
<comment type="similarity">
    <text evidence="4 5">Belongs to the intermediate filament family.</text>
</comment>
<evidence type="ECO:0000313" key="10">
    <source>
        <dbReference type="Proteomes" id="UP000694557"/>
    </source>
</evidence>
<feature type="compositionally biased region" description="Low complexity" evidence="7">
    <location>
        <begin position="35"/>
        <end position="54"/>
    </location>
</feature>
<comment type="function">
    <text evidence="1">Vimentins are class-III intermediate filaments found in various non-epithelial cells, especially mesenchymal cells. Vimentin is attached to the nucleus, endoplasmic reticulum, and mitochondria, either laterally or terminally.</text>
</comment>
<dbReference type="PANTHER" id="PTHR45652:SF5">
    <property type="entry name" value="VIMENTIN"/>
    <property type="match status" value="1"/>
</dbReference>
<dbReference type="RefSeq" id="XP_020364704.1">
    <property type="nucleotide sequence ID" value="XM_020509115.2"/>
</dbReference>
<feature type="region of interest" description="Disordered" evidence="7">
    <location>
        <begin position="1"/>
        <end position="54"/>
    </location>
</feature>
<evidence type="ECO:0000259" key="8">
    <source>
        <dbReference type="PROSITE" id="PS51842"/>
    </source>
</evidence>
<dbReference type="SMART" id="SM01391">
    <property type="entry name" value="Filament"/>
    <property type="match status" value="1"/>
</dbReference>
<dbReference type="FunFam" id="1.20.5.1160:FF:000001">
    <property type="entry name" value="Keratin type II"/>
    <property type="match status" value="1"/>
</dbReference>
<dbReference type="GO" id="GO:0030424">
    <property type="term" value="C:axon"/>
    <property type="evidence" value="ECO:0007669"/>
    <property type="project" value="TreeGrafter"/>
</dbReference>
<evidence type="ECO:0000256" key="3">
    <source>
        <dbReference type="ARBA" id="ARBA00023054"/>
    </source>
</evidence>
<evidence type="ECO:0000256" key="2">
    <source>
        <dbReference type="ARBA" id="ARBA00022754"/>
    </source>
</evidence>
<dbReference type="Proteomes" id="UP000694557">
    <property type="component" value="Unassembled WGS sequence"/>
</dbReference>
<dbReference type="Ensembl" id="ENSOKIT00005089062.1">
    <property type="protein sequence ID" value="ENSOKIP00005083438.1"/>
    <property type="gene ID" value="ENSOKIG00005036157.1"/>
</dbReference>
<keyword evidence="3 6" id="KW-0175">Coiled coil</keyword>
<evidence type="ECO:0000256" key="7">
    <source>
        <dbReference type="SAM" id="MobiDB-lite"/>
    </source>
</evidence>
<dbReference type="GeneID" id="109909988"/>
<accession>A0A8C7J638</accession>
<evidence type="ECO:0000256" key="1">
    <source>
        <dbReference type="ARBA" id="ARBA00002825"/>
    </source>
</evidence>
<protein>
    <submittedName>
        <fullName evidence="9">Vimentin</fullName>
    </submittedName>
</protein>
<dbReference type="GO" id="GO:0005200">
    <property type="term" value="F:structural constituent of cytoskeleton"/>
    <property type="evidence" value="ECO:0007669"/>
    <property type="project" value="TreeGrafter"/>
</dbReference>
<dbReference type="PANTHER" id="PTHR45652">
    <property type="entry name" value="GLIAL FIBRILLARY ACIDIC PROTEIN"/>
    <property type="match status" value="1"/>
</dbReference>
<dbReference type="FunFam" id="1.20.5.170:FF:000002">
    <property type="entry name" value="Type I keratin KA11"/>
    <property type="match status" value="1"/>
</dbReference>
<dbReference type="GO" id="GO:0005737">
    <property type="term" value="C:cytoplasm"/>
    <property type="evidence" value="ECO:0007669"/>
    <property type="project" value="TreeGrafter"/>
</dbReference>
<dbReference type="Gene3D" id="1.20.5.500">
    <property type="entry name" value="Single helix bin"/>
    <property type="match status" value="1"/>
</dbReference>
<dbReference type="InterPro" id="IPR006821">
    <property type="entry name" value="Intermed_filament_DNA-bd"/>
</dbReference>
<dbReference type="Gene3D" id="1.20.5.1160">
    <property type="entry name" value="Vasodilator-stimulated phosphoprotein"/>
    <property type="match status" value="1"/>
</dbReference>
<dbReference type="GeneTree" id="ENSGT00940000156146"/>
<evidence type="ECO:0000256" key="6">
    <source>
        <dbReference type="SAM" id="Coils"/>
    </source>
</evidence>
<feature type="coiled-coil region" evidence="6">
    <location>
        <begin position="90"/>
        <end position="241"/>
    </location>
</feature>